<dbReference type="SUPFAM" id="SSF90123">
    <property type="entry name" value="ABC transporter transmembrane region"/>
    <property type="match status" value="1"/>
</dbReference>
<evidence type="ECO:0000256" key="1">
    <source>
        <dbReference type="ARBA" id="ARBA00022448"/>
    </source>
</evidence>
<dbReference type="Proteomes" id="UP001604336">
    <property type="component" value="Unassembled WGS sequence"/>
</dbReference>
<dbReference type="InterPro" id="IPR011527">
    <property type="entry name" value="ABC1_TM_dom"/>
</dbReference>
<dbReference type="Gene3D" id="1.20.1560.10">
    <property type="entry name" value="ABC transporter type 1, transmembrane domain"/>
    <property type="match status" value="1"/>
</dbReference>
<dbReference type="InterPro" id="IPR036640">
    <property type="entry name" value="ABC1_TM_sf"/>
</dbReference>
<dbReference type="GO" id="GO:0005524">
    <property type="term" value="F:ATP binding"/>
    <property type="evidence" value="ECO:0007669"/>
    <property type="project" value="UniProtKB-KW"/>
</dbReference>
<keyword evidence="1" id="KW-0813">Transport</keyword>
<keyword evidence="2 7" id="KW-0812">Transmembrane</keyword>
<feature type="transmembrane region" description="Helical" evidence="7">
    <location>
        <begin position="79"/>
        <end position="101"/>
    </location>
</feature>
<dbReference type="PROSITE" id="PS50929">
    <property type="entry name" value="ABC_TM1F"/>
    <property type="match status" value="1"/>
</dbReference>
<dbReference type="InterPro" id="IPR056228">
    <property type="entry name" value="ABCC10-like_N"/>
</dbReference>
<evidence type="ECO:0000256" key="4">
    <source>
        <dbReference type="ARBA" id="ARBA00022840"/>
    </source>
</evidence>
<organism evidence="9 10">
    <name type="scientific">Abeliophyllum distichum</name>
    <dbReference type="NCBI Taxonomy" id="126358"/>
    <lineage>
        <taxon>Eukaryota</taxon>
        <taxon>Viridiplantae</taxon>
        <taxon>Streptophyta</taxon>
        <taxon>Embryophyta</taxon>
        <taxon>Tracheophyta</taxon>
        <taxon>Spermatophyta</taxon>
        <taxon>Magnoliopsida</taxon>
        <taxon>eudicotyledons</taxon>
        <taxon>Gunneridae</taxon>
        <taxon>Pentapetalae</taxon>
        <taxon>asterids</taxon>
        <taxon>lamiids</taxon>
        <taxon>Lamiales</taxon>
        <taxon>Oleaceae</taxon>
        <taxon>Forsythieae</taxon>
        <taxon>Abeliophyllum</taxon>
    </lineage>
</organism>
<dbReference type="PANTHER" id="PTHR24223:SF369">
    <property type="entry name" value="ABC TRANSPORTER C FAMILY MEMBER 10"/>
    <property type="match status" value="1"/>
</dbReference>
<comment type="caution">
    <text evidence="9">The sequence shown here is derived from an EMBL/GenBank/DDBJ whole genome shotgun (WGS) entry which is preliminary data.</text>
</comment>
<gene>
    <name evidence="9" type="ORF">Adt_03110</name>
</gene>
<keyword evidence="3" id="KW-0547">Nucleotide-binding</keyword>
<feature type="domain" description="ABC transmembrane type-1" evidence="8">
    <location>
        <begin position="309"/>
        <end position="442"/>
    </location>
</feature>
<dbReference type="PANTHER" id="PTHR24223">
    <property type="entry name" value="ATP-BINDING CASSETTE SUB-FAMILY C"/>
    <property type="match status" value="1"/>
</dbReference>
<keyword evidence="4" id="KW-0067">ATP-binding</keyword>
<keyword evidence="6 7" id="KW-0472">Membrane</keyword>
<reference evidence="10" key="1">
    <citation type="submission" date="2024-07" db="EMBL/GenBank/DDBJ databases">
        <title>Two chromosome-level genome assemblies of Korean endemic species Abeliophyllum distichum and Forsythia ovata (Oleaceae).</title>
        <authorList>
            <person name="Jang H."/>
        </authorList>
    </citation>
    <scope>NUCLEOTIDE SEQUENCE [LARGE SCALE GENOMIC DNA]</scope>
</reference>
<dbReference type="Pfam" id="PF24358">
    <property type="entry name" value="ABCC10_N"/>
    <property type="match status" value="1"/>
</dbReference>
<keyword evidence="10" id="KW-1185">Reference proteome</keyword>
<dbReference type="EMBL" id="JBFOLK010000001">
    <property type="protein sequence ID" value="KAL2542132.1"/>
    <property type="molecule type" value="Genomic_DNA"/>
</dbReference>
<dbReference type="Pfam" id="PF00664">
    <property type="entry name" value="ABC_membrane"/>
    <property type="match status" value="1"/>
</dbReference>
<name>A0ABD1VXT3_9LAMI</name>
<evidence type="ECO:0000259" key="8">
    <source>
        <dbReference type="PROSITE" id="PS50929"/>
    </source>
</evidence>
<evidence type="ECO:0000256" key="3">
    <source>
        <dbReference type="ARBA" id="ARBA00022741"/>
    </source>
</evidence>
<evidence type="ECO:0000256" key="6">
    <source>
        <dbReference type="ARBA" id="ARBA00023136"/>
    </source>
</evidence>
<proteinExistence type="predicted"/>
<sequence>MEDLWTAFCGASNCSDGNGMLCGDDLAFKTLPFTCINHALIVCCDVLLLIMLIFTMFYKTSLKSRLTTASVFSKSSLRVISAVYNGLLGLIYLSLGIWIVEEKLRNTRALLPLHWWTVFLLHGLIWLLVGLTVSLRGQYFSRVPLRLLSILAFIFAGITCASSIVTAILGKKLSIKIVLDVLSLVGSSLLLLCTYRSYKYEDNDENDLYAPLVGAENNGNKTHSISDVTPFAKAMFISKLSFWWLNPLMKRGREKTLEDADIPKLREDDRAESCYLLFTEIFNRQKQTDPSAEPSILRTILLCHWKEILMSGFFALLKVITLSAGPLLLNAFIKVAEGKESFKNEGYVLAILLFFTKILESLSQRQWYFRSRLIGLKVRSLLTAAIYKKQLRLSNTAKLVHSSGEIMNYVTVDAYRIGEFPFWFHQTWTTSVQLCLALFILFRAGRTCDICSHGSNHSHCPL</sequence>
<dbReference type="AlphaFoldDB" id="A0ABD1VXT3"/>
<dbReference type="InterPro" id="IPR050173">
    <property type="entry name" value="ABC_transporter_C-like"/>
</dbReference>
<evidence type="ECO:0000313" key="9">
    <source>
        <dbReference type="EMBL" id="KAL2542132.1"/>
    </source>
</evidence>
<accession>A0ABD1VXT3</accession>
<protein>
    <submittedName>
        <fullName evidence="9">ABC transporter C family member 10</fullName>
    </submittedName>
</protein>
<feature type="transmembrane region" description="Helical" evidence="7">
    <location>
        <begin position="113"/>
        <end position="135"/>
    </location>
</feature>
<keyword evidence="5 7" id="KW-1133">Transmembrane helix</keyword>
<evidence type="ECO:0000256" key="7">
    <source>
        <dbReference type="SAM" id="Phobius"/>
    </source>
</evidence>
<feature type="transmembrane region" description="Helical" evidence="7">
    <location>
        <begin position="36"/>
        <end position="58"/>
    </location>
</feature>
<feature type="transmembrane region" description="Helical" evidence="7">
    <location>
        <begin position="147"/>
        <end position="169"/>
    </location>
</feature>
<evidence type="ECO:0000313" key="10">
    <source>
        <dbReference type="Proteomes" id="UP001604336"/>
    </source>
</evidence>
<evidence type="ECO:0000256" key="2">
    <source>
        <dbReference type="ARBA" id="ARBA00022692"/>
    </source>
</evidence>
<evidence type="ECO:0000256" key="5">
    <source>
        <dbReference type="ARBA" id="ARBA00022989"/>
    </source>
</evidence>